<feature type="transmembrane region" description="Helical" evidence="11">
    <location>
        <begin position="134"/>
        <end position="157"/>
    </location>
</feature>
<gene>
    <name evidence="12" type="ORF">G443_003029</name>
</gene>
<feature type="transmembrane region" description="Helical" evidence="11">
    <location>
        <begin position="311"/>
        <end position="331"/>
    </location>
</feature>
<evidence type="ECO:0000256" key="11">
    <source>
        <dbReference type="SAM" id="Phobius"/>
    </source>
</evidence>
<evidence type="ECO:0000256" key="10">
    <source>
        <dbReference type="SAM" id="MobiDB-lite"/>
    </source>
</evidence>
<dbReference type="PANTHER" id="PTHR12468:SF2">
    <property type="entry name" value="GPI MANNOSYLTRANSFERASE 2"/>
    <property type="match status" value="1"/>
</dbReference>
<reference evidence="12 13" key="2">
    <citation type="submission" date="2022-06" db="EMBL/GenBank/DDBJ databases">
        <title>Genomic Encyclopedia of Type Strains, Phase I: the one thousand microbial genomes (KMG-I) project.</title>
        <authorList>
            <person name="Kyrpides N."/>
        </authorList>
    </citation>
    <scope>NUCLEOTIDE SEQUENCE [LARGE SCALE GENOMIC DNA]</scope>
    <source>
        <strain evidence="12 13">DSM 43889</strain>
    </source>
</reference>
<evidence type="ECO:0000256" key="7">
    <source>
        <dbReference type="ARBA" id="ARBA00022824"/>
    </source>
</evidence>
<feature type="region of interest" description="Disordered" evidence="10">
    <location>
        <begin position="1"/>
        <end position="27"/>
    </location>
</feature>
<feature type="transmembrane region" description="Helical" evidence="11">
    <location>
        <begin position="211"/>
        <end position="241"/>
    </location>
</feature>
<keyword evidence="7" id="KW-0256">Endoplasmic reticulum</keyword>
<reference evidence="12 13" key="1">
    <citation type="submission" date="2013-07" db="EMBL/GenBank/DDBJ databases">
        <authorList>
            <consortium name="DOE Joint Genome Institute"/>
            <person name="Reeve W."/>
            <person name="Huntemann M."/>
            <person name="Han J."/>
            <person name="Chen A."/>
            <person name="Kyrpides N."/>
            <person name="Mavromatis K."/>
            <person name="Markowitz V."/>
            <person name="Palaniappan K."/>
            <person name="Ivanova N."/>
            <person name="Schaumberg A."/>
            <person name="Pati A."/>
            <person name="Liolios K."/>
            <person name="Nordberg H.P."/>
            <person name="Cantor M.N."/>
            <person name="Hua S.X."/>
            <person name="Woyke T."/>
        </authorList>
    </citation>
    <scope>NUCLEOTIDE SEQUENCE [LARGE SCALE GENOMIC DNA]</scope>
    <source>
        <strain evidence="12 13">DSM 43889</strain>
    </source>
</reference>
<evidence type="ECO:0000256" key="4">
    <source>
        <dbReference type="ARBA" id="ARBA00022676"/>
    </source>
</evidence>
<feature type="transmembrane region" description="Helical" evidence="11">
    <location>
        <begin position="338"/>
        <end position="358"/>
    </location>
</feature>
<feature type="transmembrane region" description="Helical" evidence="11">
    <location>
        <begin position="364"/>
        <end position="380"/>
    </location>
</feature>
<evidence type="ECO:0000313" key="12">
    <source>
        <dbReference type="EMBL" id="MCP2332759.1"/>
    </source>
</evidence>
<keyword evidence="6 11" id="KW-0812">Transmembrane</keyword>
<feature type="transmembrane region" description="Helical" evidence="11">
    <location>
        <begin position="44"/>
        <end position="69"/>
    </location>
</feature>
<comment type="pathway">
    <text evidence="2">Glycolipid biosynthesis; glycosylphosphatidylinositol-anchor biosynthesis.</text>
</comment>
<evidence type="ECO:0000256" key="2">
    <source>
        <dbReference type="ARBA" id="ARBA00004687"/>
    </source>
</evidence>
<dbReference type="GO" id="GO:0016757">
    <property type="term" value="F:glycosyltransferase activity"/>
    <property type="evidence" value="ECO:0007669"/>
    <property type="project" value="UniProtKB-KW"/>
</dbReference>
<dbReference type="InterPro" id="IPR007315">
    <property type="entry name" value="PIG-V/Gpi18"/>
</dbReference>
<evidence type="ECO:0000256" key="9">
    <source>
        <dbReference type="ARBA" id="ARBA00023136"/>
    </source>
</evidence>
<dbReference type="Proteomes" id="UP000791080">
    <property type="component" value="Unassembled WGS sequence"/>
</dbReference>
<evidence type="ECO:0000256" key="8">
    <source>
        <dbReference type="ARBA" id="ARBA00022989"/>
    </source>
</evidence>
<comment type="subcellular location">
    <subcellularLocation>
        <location evidence="1">Endoplasmic reticulum membrane</location>
        <topology evidence="1">Multi-pass membrane protein</topology>
    </subcellularLocation>
</comment>
<feature type="transmembrane region" description="Helical" evidence="11">
    <location>
        <begin position="387"/>
        <end position="412"/>
    </location>
</feature>
<feature type="transmembrane region" description="Helical" evidence="11">
    <location>
        <begin position="253"/>
        <end position="271"/>
    </location>
</feature>
<keyword evidence="3" id="KW-0337">GPI-anchor biosynthesis</keyword>
<evidence type="ECO:0000256" key="5">
    <source>
        <dbReference type="ARBA" id="ARBA00022679"/>
    </source>
</evidence>
<comment type="caution">
    <text evidence="12">The sequence shown here is derived from an EMBL/GenBank/DDBJ whole genome shotgun (WGS) entry which is preliminary data.</text>
</comment>
<evidence type="ECO:0000256" key="1">
    <source>
        <dbReference type="ARBA" id="ARBA00004477"/>
    </source>
</evidence>
<protein>
    <submittedName>
        <fullName evidence="12">Dolichyl-phosphate-mannose-protein mannosyltransferase</fullName>
    </submittedName>
</protein>
<keyword evidence="5" id="KW-0808">Transferase</keyword>
<accession>A0ABT1JKR0</accession>
<sequence>MRVDAEAQSAHANTPRKDDPDLGGDAGSTDRRWRLPAGWTRHPAVHLLAPGVVYLALVRIGLLVLGWMADANDVSTTDARTVWDGQWFLGIAEYGYAGVPPTLVDAFGNRSAETPLAFFPGYPLLVRWVSELPGAGLVGAAFAVSTVSGVACAYALARLGEHVGGSRRAGLLTVALFAASPMAVVLSMAYSEALFCALAAWALVGVVERRWLVAGLCAAAAGLVRPTAGALVMAVGLAALVAVLSRRDGWRPWVAGLLAPLGLLAYLGWVATSTGSLTGWFDLQERGWDSRFDGGAATLRFTLDVLASAPSVLEVATVAILVGAVVLLLVGIRMGVSWPLMVYAAGVLMMDVGSNGLMNSKARLLLPAFTLLLPAAVALSRRRPGTVAAVLGGVVVTGSWFGAYALTAWPYAI</sequence>
<keyword evidence="8 11" id="KW-1133">Transmembrane helix</keyword>
<keyword evidence="4 12" id="KW-0328">Glycosyltransferase</keyword>
<proteinExistence type="predicted"/>
<keyword evidence="13" id="KW-1185">Reference proteome</keyword>
<name>A0ABT1JKR0_ACTCY</name>
<organism evidence="12 13">
    <name type="scientific">Actinoalloteichus caeruleus DSM 43889</name>
    <dbReference type="NCBI Taxonomy" id="1120930"/>
    <lineage>
        <taxon>Bacteria</taxon>
        <taxon>Bacillati</taxon>
        <taxon>Actinomycetota</taxon>
        <taxon>Actinomycetes</taxon>
        <taxon>Pseudonocardiales</taxon>
        <taxon>Pseudonocardiaceae</taxon>
        <taxon>Actinoalloteichus</taxon>
        <taxon>Actinoalloteichus cyanogriseus</taxon>
    </lineage>
</organism>
<dbReference type="PANTHER" id="PTHR12468">
    <property type="entry name" value="GPI MANNOSYLTRANSFERASE 2"/>
    <property type="match status" value="1"/>
</dbReference>
<evidence type="ECO:0000256" key="6">
    <source>
        <dbReference type="ARBA" id="ARBA00022692"/>
    </source>
</evidence>
<evidence type="ECO:0000256" key="3">
    <source>
        <dbReference type="ARBA" id="ARBA00022502"/>
    </source>
</evidence>
<evidence type="ECO:0000313" key="13">
    <source>
        <dbReference type="Proteomes" id="UP000791080"/>
    </source>
</evidence>
<dbReference type="EMBL" id="AUBJ02000001">
    <property type="protein sequence ID" value="MCP2332759.1"/>
    <property type="molecule type" value="Genomic_DNA"/>
</dbReference>
<keyword evidence="9 11" id="KW-0472">Membrane</keyword>
<feature type="transmembrane region" description="Helical" evidence="11">
    <location>
        <begin position="169"/>
        <end position="191"/>
    </location>
</feature>